<keyword evidence="5" id="KW-0472">Membrane</keyword>
<dbReference type="HOGENOM" id="CLU_028723_4_3_1"/>
<dbReference type="GO" id="GO:0004252">
    <property type="term" value="F:serine-type endopeptidase activity"/>
    <property type="evidence" value="ECO:0007669"/>
    <property type="project" value="InterPro"/>
</dbReference>
<evidence type="ECO:0000259" key="9">
    <source>
        <dbReference type="Pfam" id="PF10502"/>
    </source>
</evidence>
<dbReference type="PANTHER" id="PTHR12383:SF16">
    <property type="entry name" value="MITOCHONDRIAL INNER MEMBRANE PROTEASE SUBUNIT 1"/>
    <property type="match status" value="1"/>
</dbReference>
<dbReference type="InterPro" id="IPR019757">
    <property type="entry name" value="Pept_S26A_signal_pept_1_Lys-AS"/>
</dbReference>
<keyword evidence="3 8" id="KW-0378">Hydrolase</keyword>
<dbReference type="Proteomes" id="UP000054279">
    <property type="component" value="Unassembled WGS sequence"/>
</dbReference>
<dbReference type="EC" id="3.4.21.-" evidence="8"/>
<evidence type="ECO:0000256" key="4">
    <source>
        <dbReference type="ARBA" id="ARBA00023128"/>
    </source>
</evidence>
<dbReference type="AlphaFoldDB" id="A0A0C9U4K5"/>
<dbReference type="Pfam" id="PF10502">
    <property type="entry name" value="Peptidase_S26"/>
    <property type="match status" value="2"/>
</dbReference>
<name>A0A0C9U4K5_SPHS4</name>
<dbReference type="NCBIfam" id="TIGR02227">
    <property type="entry name" value="sigpep_I_bact"/>
    <property type="match status" value="1"/>
</dbReference>
<feature type="domain" description="Peptidase S26" evidence="9">
    <location>
        <begin position="137"/>
        <end position="176"/>
    </location>
</feature>
<feature type="active site" evidence="7">
    <location>
        <position position="62"/>
    </location>
</feature>
<evidence type="ECO:0000313" key="11">
    <source>
        <dbReference type="Proteomes" id="UP000054279"/>
    </source>
</evidence>
<feature type="domain" description="Peptidase S26" evidence="9">
    <location>
        <begin position="35"/>
        <end position="124"/>
    </location>
</feature>
<gene>
    <name evidence="10" type="ORF">M422DRAFT_37022</name>
</gene>
<keyword evidence="8" id="KW-0645">Protease</keyword>
<evidence type="ECO:0000256" key="3">
    <source>
        <dbReference type="ARBA" id="ARBA00022801"/>
    </source>
</evidence>
<dbReference type="InterPro" id="IPR052064">
    <property type="entry name" value="Mito_IMP1_subunit"/>
</dbReference>
<evidence type="ECO:0000256" key="5">
    <source>
        <dbReference type="ARBA" id="ARBA00023136"/>
    </source>
</evidence>
<evidence type="ECO:0000256" key="7">
    <source>
        <dbReference type="PIRSR" id="PIRSR600223-1"/>
    </source>
</evidence>
<keyword evidence="4 8" id="KW-0496">Mitochondrion</keyword>
<organism evidence="10 11">
    <name type="scientific">Sphaerobolus stellatus (strain SS14)</name>
    <dbReference type="NCBI Taxonomy" id="990650"/>
    <lineage>
        <taxon>Eukaryota</taxon>
        <taxon>Fungi</taxon>
        <taxon>Dikarya</taxon>
        <taxon>Basidiomycota</taxon>
        <taxon>Agaricomycotina</taxon>
        <taxon>Agaricomycetes</taxon>
        <taxon>Phallomycetidae</taxon>
        <taxon>Geastrales</taxon>
        <taxon>Sphaerobolaceae</taxon>
        <taxon>Sphaerobolus</taxon>
    </lineage>
</organism>
<dbReference type="Gene3D" id="2.10.109.10">
    <property type="entry name" value="Umud Fragment, subunit A"/>
    <property type="match status" value="1"/>
</dbReference>
<comment type="subcellular location">
    <subcellularLocation>
        <location evidence="1 8">Mitochondrion inner membrane</location>
    </subcellularLocation>
</comment>
<evidence type="ECO:0000256" key="1">
    <source>
        <dbReference type="ARBA" id="ARBA00004273"/>
    </source>
</evidence>
<evidence type="ECO:0000256" key="6">
    <source>
        <dbReference type="ARBA" id="ARBA00038445"/>
    </source>
</evidence>
<dbReference type="EMBL" id="KN837287">
    <property type="protein sequence ID" value="KIJ29204.1"/>
    <property type="molecule type" value="Genomic_DNA"/>
</dbReference>
<keyword evidence="2 8" id="KW-0999">Mitochondrion inner membrane</keyword>
<dbReference type="PROSITE" id="PS00760">
    <property type="entry name" value="SPASE_I_2"/>
    <property type="match status" value="1"/>
</dbReference>
<keyword evidence="11" id="KW-1185">Reference proteome</keyword>
<proteinExistence type="inferred from homology"/>
<dbReference type="OrthoDB" id="308440at2759"/>
<evidence type="ECO:0000313" key="10">
    <source>
        <dbReference type="EMBL" id="KIJ29204.1"/>
    </source>
</evidence>
<dbReference type="GO" id="GO:0042720">
    <property type="term" value="C:mitochondrial inner membrane peptidase complex"/>
    <property type="evidence" value="ECO:0007669"/>
    <property type="project" value="TreeGrafter"/>
</dbReference>
<feature type="active site" evidence="7">
    <location>
        <position position="108"/>
    </location>
</feature>
<dbReference type="PANTHER" id="PTHR12383">
    <property type="entry name" value="PROTEASE FAMILY S26 MITOCHONDRIAL INNER MEMBRANE PROTEASE-RELATED"/>
    <property type="match status" value="1"/>
</dbReference>
<protein>
    <recommendedName>
        <fullName evidence="8">Mitochondrial inner membrane protease subunit</fullName>
        <ecNumber evidence="8">3.4.21.-</ecNumber>
    </recommendedName>
</protein>
<evidence type="ECO:0000256" key="2">
    <source>
        <dbReference type="ARBA" id="ARBA00022792"/>
    </source>
</evidence>
<sequence>MPVFPPPPGSRGGFRQTFKDRRQWFSRLAKSHRNVAILIQAWCATYLFYEYIGTPRYITGPSMLPTFSASPELIIEETLSAHCSPPRIARGDLIIYRAVYNPTKDVCKRVIGLPGDVICVDPDKALNGAERGEGVEHVIVPKNHVWVTGDNMSNSRDSREFGPIPMGLVQGRVWARIYPKPRFFGNGITYI</sequence>
<dbReference type="InterPro" id="IPR019533">
    <property type="entry name" value="Peptidase_S26"/>
</dbReference>
<dbReference type="InterPro" id="IPR000223">
    <property type="entry name" value="Pept_S26A_signal_pept_1"/>
</dbReference>
<accession>A0A0C9U4K5</accession>
<dbReference type="InterPro" id="IPR036286">
    <property type="entry name" value="LexA/Signal_pep-like_sf"/>
</dbReference>
<dbReference type="GO" id="GO:0006465">
    <property type="term" value="P:signal peptide processing"/>
    <property type="evidence" value="ECO:0007669"/>
    <property type="project" value="InterPro"/>
</dbReference>
<evidence type="ECO:0000256" key="8">
    <source>
        <dbReference type="RuleBase" id="RU362041"/>
    </source>
</evidence>
<dbReference type="PRINTS" id="PR00727">
    <property type="entry name" value="LEADERPTASE"/>
</dbReference>
<comment type="similarity">
    <text evidence="6">Belongs to the peptidase S26 family. IMP1 subfamily.</text>
</comment>
<dbReference type="SUPFAM" id="SSF51306">
    <property type="entry name" value="LexA/Signal peptidase"/>
    <property type="match status" value="1"/>
</dbReference>
<dbReference type="GO" id="GO:0006627">
    <property type="term" value="P:protein processing involved in protein targeting to mitochondrion"/>
    <property type="evidence" value="ECO:0007669"/>
    <property type="project" value="TreeGrafter"/>
</dbReference>
<dbReference type="CDD" id="cd06530">
    <property type="entry name" value="S26_SPase_I"/>
    <property type="match status" value="1"/>
</dbReference>
<reference evidence="10 11" key="1">
    <citation type="submission" date="2014-06" db="EMBL/GenBank/DDBJ databases">
        <title>Evolutionary Origins and Diversification of the Mycorrhizal Mutualists.</title>
        <authorList>
            <consortium name="DOE Joint Genome Institute"/>
            <consortium name="Mycorrhizal Genomics Consortium"/>
            <person name="Kohler A."/>
            <person name="Kuo A."/>
            <person name="Nagy L.G."/>
            <person name="Floudas D."/>
            <person name="Copeland A."/>
            <person name="Barry K.W."/>
            <person name="Cichocki N."/>
            <person name="Veneault-Fourrey C."/>
            <person name="LaButti K."/>
            <person name="Lindquist E.A."/>
            <person name="Lipzen A."/>
            <person name="Lundell T."/>
            <person name="Morin E."/>
            <person name="Murat C."/>
            <person name="Riley R."/>
            <person name="Ohm R."/>
            <person name="Sun H."/>
            <person name="Tunlid A."/>
            <person name="Henrissat B."/>
            <person name="Grigoriev I.V."/>
            <person name="Hibbett D.S."/>
            <person name="Martin F."/>
        </authorList>
    </citation>
    <scope>NUCLEOTIDE SEQUENCE [LARGE SCALE GENOMIC DNA]</scope>
    <source>
        <strain evidence="10 11">SS14</strain>
    </source>
</reference>
<feature type="non-terminal residue" evidence="10">
    <location>
        <position position="1"/>
    </location>
</feature>